<reference evidence="3 4" key="1">
    <citation type="journal article" date="2015" name="Int. J. Syst. Evol. Microbiol.">
        <title>Carboxylicivirga linearis sp. nov., isolated from a sea cucumber culture pond.</title>
        <authorList>
            <person name="Wang F.Q."/>
            <person name="Zhou Y.X."/>
            <person name="Lin X.Z."/>
            <person name="Chen G.J."/>
            <person name="Du Z.J."/>
        </authorList>
    </citation>
    <scope>NUCLEOTIDE SEQUENCE [LARGE SCALE GENOMIC DNA]</scope>
    <source>
        <strain evidence="3 4">FB218</strain>
    </source>
</reference>
<protein>
    <submittedName>
        <fullName evidence="3">DNA repair ATPase</fullName>
    </submittedName>
</protein>
<gene>
    <name evidence="3" type="ORF">KEM10_05225</name>
</gene>
<comment type="caution">
    <text evidence="3">The sequence shown here is derived from an EMBL/GenBank/DDBJ whole genome shotgun (WGS) entry which is preliminary data.</text>
</comment>
<dbReference type="Pfam" id="PF00004">
    <property type="entry name" value="AAA"/>
    <property type="match status" value="1"/>
</dbReference>
<dbReference type="InterPro" id="IPR027417">
    <property type="entry name" value="P-loop_NTPase"/>
</dbReference>
<dbReference type="SUPFAM" id="SSF52540">
    <property type="entry name" value="P-loop containing nucleoside triphosphate hydrolases"/>
    <property type="match status" value="1"/>
</dbReference>
<evidence type="ECO:0000256" key="1">
    <source>
        <dbReference type="SAM" id="Coils"/>
    </source>
</evidence>
<accession>A0ABS5JRZ7</accession>
<evidence type="ECO:0000313" key="4">
    <source>
        <dbReference type="Proteomes" id="UP000708576"/>
    </source>
</evidence>
<feature type="domain" description="AAA+ ATPase" evidence="2">
    <location>
        <begin position="1268"/>
        <end position="1421"/>
    </location>
</feature>
<proteinExistence type="predicted"/>
<organism evidence="3 4">
    <name type="scientific">Carboxylicivirga linearis</name>
    <dbReference type="NCBI Taxonomy" id="1628157"/>
    <lineage>
        <taxon>Bacteria</taxon>
        <taxon>Pseudomonadati</taxon>
        <taxon>Bacteroidota</taxon>
        <taxon>Bacteroidia</taxon>
        <taxon>Marinilabiliales</taxon>
        <taxon>Marinilabiliaceae</taxon>
        <taxon>Carboxylicivirga</taxon>
    </lineage>
</organism>
<name>A0ABS5JRZ7_9BACT</name>
<dbReference type="SMART" id="SM00382">
    <property type="entry name" value="AAA"/>
    <property type="match status" value="1"/>
</dbReference>
<dbReference type="Pfam" id="PF25472">
    <property type="entry name" value="DUF7902"/>
    <property type="match status" value="1"/>
</dbReference>
<dbReference type="Pfam" id="PF12458">
    <property type="entry name" value="DUF3686"/>
    <property type="match status" value="1"/>
</dbReference>
<dbReference type="RefSeq" id="WP_212214372.1">
    <property type="nucleotide sequence ID" value="NZ_JAGUCO010000002.1"/>
</dbReference>
<keyword evidence="4" id="KW-1185">Reference proteome</keyword>
<feature type="coiled-coil region" evidence="1">
    <location>
        <begin position="594"/>
        <end position="637"/>
    </location>
</feature>
<evidence type="ECO:0000313" key="3">
    <source>
        <dbReference type="EMBL" id="MBS2097671.1"/>
    </source>
</evidence>
<dbReference type="InterPro" id="IPR003593">
    <property type="entry name" value="AAA+_ATPase"/>
</dbReference>
<dbReference type="EMBL" id="JAGUCO010000002">
    <property type="protein sequence ID" value="MBS2097671.1"/>
    <property type="molecule type" value="Genomic_DNA"/>
</dbReference>
<dbReference type="InterPro" id="IPR057224">
    <property type="entry name" value="DUF7902"/>
</dbReference>
<keyword evidence="1" id="KW-0175">Coiled coil</keyword>
<dbReference type="Proteomes" id="UP000708576">
    <property type="component" value="Unassembled WGS sequence"/>
</dbReference>
<sequence>MSENQNTNPENKEQLEEGTYEIIKNRLRKNADDLDQRLEKLNAARKEVFGSVESTLIATDRINTQNNCTPADMIALGETMLFGYNVIMGLKSKISLDDVFSVYDFKEHKFAQKNMNIIGDQQFVTDFENLYEYYKETQFRKFAIIGPHLFMVFQTGKNVDDIKAFKWLVKGTKLEYLGNRSTHEFVFPDQHEFQWVKASREQYVYGEHPHVSIEDIVFVEAVGGDITFKIEDNTDSGMGIYAEEVEVHDQTLDDADIDYAIIGNLVVIRILPYKEKEYRYFVYNSKVQEVKRIDALEDSCVLLPDNQGVIFANGYYLQNGQFKLFDTDFDDLMFEKKIASINGEDFLYTFYNREIGAYVLLIYNLINQKIETPIVCNGFSIFETGELCYFKKPDEPTRHHVIQMWQTPFMAVEYQKQPTNNNRLFKIGNKDVVKAMAECNEVILLVNKDESYSGVYGDLVKRCTDVMDTYYWLSEEDAFDIKSPLVKIKESAFSAITEYEKVRNIRKNTKDRVKETDNKVNEIISHLNRQNMNHIDRYVDMLAALRTVRGEIITLRELRYVDLDKVQKLETEVEERTQSLSQNCVTFLLRDEALDSYNDKVDEIRANVSKVKKVSEADELSEEIMKLADQLEMLIDIVSNLKIEDATQTTQIINNISAVYSQFNLIKSELKKQRKGLRAVEAKAEFTSQLKLVEQGMLNYIDLCDSPGKADEYLSKLMVQLEELEGKFSDFEEFMDGISEKREQVYNAFESKKLSLVEERNRKTTSLQSSAERILKAIRNRASKFKDVNDVNGYFASDLMIEKVRDVVIQLKELDDNVKADDLESKLKSVKEETIRQIKDKTELFEEGANIIKFGNHKFSVNTQPLELSMVNKDGEMYYHLTGTNFFEKVTNADFQATKTIWNQLLPSENDRVYRAEYLAYLLYTSSLNKEEGHLGLKELAELEQKELVGYVQKAMSVRYNEGYAKGIHDEDAAIILKELLNVYFNAGLLRYSADARAMAEYFWNVYCDDELRKDLNNNLKGAGLIVQVFPETKQFDYLIDTLKSLLQEFQEKTNLFCVPIINDAAQFLFYQMAEADEFIISKDAVSLLDGFTGYLRKNRATKNYEASIKPLEDDKKASYRLIRKWVKAYLVMEKQSEEYLNEVTITLMLDSKLRKQLIDQPVHNVLVGLKGSHQLIEGQQYRFHFNRFMDKLRFFSGDSVIKYEQYNILKKQLVKDCSDDLRLNEFKPRVLTSFVRNKLIDKVYLPLIGNNLAKQIGAEGAGKRTDLMGMLLLISPPGYGKTTLMEYLASRLGIIFMKINGPSIGHAITSLDPSEAANAAAREELEKLNLAFEMGDNVMIYLDDIQHCNPEFLQKFISLCDAQRKVEGVYKGKSKTYDFRGKKVCVVMAGNPYTESGEKFKIPDMLANRADIYNIGDIIGGSDEEFKMSYIENSLTSNPILNKLATKSQKDLYTLISIAQTGRKDGLEFESAHTPEEVNEYVTVLKKLIIARDIILKVNLEYIASAAQADEYRTEPPFKLQGSYRDMNKISEKILPVMNDQELETLLQSHYRNEAQTLTSGAEANILKFKEIYGVITTEEQTRWKELKETFVRNNKLKGMGDNNQTAHVLVQMEEIAKGVQGIKEEIGKNKN</sequence>
<dbReference type="InterPro" id="IPR003959">
    <property type="entry name" value="ATPase_AAA_core"/>
</dbReference>
<dbReference type="InterPro" id="IPR020958">
    <property type="entry name" value="DUF3686"/>
</dbReference>
<evidence type="ECO:0000259" key="2">
    <source>
        <dbReference type="SMART" id="SM00382"/>
    </source>
</evidence>
<dbReference type="Gene3D" id="3.40.50.300">
    <property type="entry name" value="P-loop containing nucleotide triphosphate hydrolases"/>
    <property type="match status" value="1"/>
</dbReference>